<sequence length="122" mass="14085">MMRLVKFLAKLLVILVALVSSLIYGCNALNRSARYQCEQERSHTGQYIGETCFLPREYGALFRLYEARTGELLAERKYIEPEPHKNLIWNPIFVQYDLGATENNGVVDLPPTWLDRVRAKLP</sequence>
<dbReference type="EMBL" id="CP062803">
    <property type="protein sequence ID" value="QOT75728.1"/>
    <property type="molecule type" value="Genomic_DNA"/>
</dbReference>
<dbReference type="AlphaFoldDB" id="A0A643FIQ4"/>
<protein>
    <submittedName>
        <fullName evidence="1">Uncharacterized protein</fullName>
    </submittedName>
</protein>
<evidence type="ECO:0000313" key="2">
    <source>
        <dbReference type="Proteomes" id="UP000397656"/>
    </source>
</evidence>
<proteinExistence type="predicted"/>
<name>A0A643FIQ4_9BURK</name>
<dbReference type="PROSITE" id="PS51257">
    <property type="entry name" value="PROKAR_LIPOPROTEIN"/>
    <property type="match status" value="1"/>
</dbReference>
<dbReference type="RefSeq" id="WP_150993588.1">
    <property type="nucleotide sequence ID" value="NZ_CP062803.1"/>
</dbReference>
<reference evidence="1 2" key="1">
    <citation type="submission" date="2020-10" db="EMBL/GenBank/DDBJ databases">
        <title>Complete genome sequence of Cupriavidus basilensis CCUG 49340T.</title>
        <authorList>
            <person name="Salva-Serra F."/>
            <person name="Donoso R.A."/>
            <person name="Cho K.H."/>
            <person name="Yoo J.A."/>
            <person name="Lee K."/>
            <person name="Yoon S.-H."/>
            <person name="Perez-Pantoja D."/>
            <person name="Moore E.R.B."/>
        </authorList>
    </citation>
    <scope>NUCLEOTIDE SEQUENCE [LARGE SCALE GENOMIC DNA]</scope>
    <source>
        <strain evidence="2">CCUG 49340</strain>
    </source>
</reference>
<evidence type="ECO:0000313" key="1">
    <source>
        <dbReference type="EMBL" id="QOT75728.1"/>
    </source>
</evidence>
<gene>
    <name evidence="1" type="ORF">F7R26_016320</name>
</gene>
<organism evidence="1 2">
    <name type="scientific">Cupriavidus basilensis</name>
    <dbReference type="NCBI Taxonomy" id="68895"/>
    <lineage>
        <taxon>Bacteria</taxon>
        <taxon>Pseudomonadati</taxon>
        <taxon>Pseudomonadota</taxon>
        <taxon>Betaproteobacteria</taxon>
        <taxon>Burkholderiales</taxon>
        <taxon>Burkholderiaceae</taxon>
        <taxon>Cupriavidus</taxon>
    </lineage>
</organism>
<dbReference type="GeneID" id="98402480"/>
<dbReference type="Proteomes" id="UP000397656">
    <property type="component" value="Chromosome 1"/>
</dbReference>
<accession>A0A643FIQ4</accession>